<comment type="caution">
    <text evidence="5">The sequence shown here is derived from an EMBL/GenBank/DDBJ whole genome shotgun (WGS) entry which is preliminary data.</text>
</comment>
<dbReference type="InterPro" id="IPR006336">
    <property type="entry name" value="GCS2"/>
</dbReference>
<keyword evidence="2 4" id="KW-0547">Nucleotide-binding</keyword>
<keyword evidence="3 4" id="KW-0067">ATP-binding</keyword>
<evidence type="ECO:0000256" key="3">
    <source>
        <dbReference type="ARBA" id="ARBA00022840"/>
    </source>
</evidence>
<dbReference type="InterPro" id="IPR050141">
    <property type="entry name" value="GCL_type2/YbdK_subfam"/>
</dbReference>
<accession>A0A8J6NFN8</accession>
<dbReference type="Gene3D" id="3.30.590.20">
    <property type="match status" value="1"/>
</dbReference>
<dbReference type="GO" id="GO:0004357">
    <property type="term" value="F:glutamate-cysteine ligase activity"/>
    <property type="evidence" value="ECO:0007669"/>
    <property type="project" value="UniProtKB-EC"/>
</dbReference>
<protein>
    <recommendedName>
        <fullName evidence="4">Putative glutamate--cysteine ligase 2</fullName>
        <ecNumber evidence="4">6.3.2.2</ecNumber>
    </recommendedName>
    <alternativeName>
        <fullName evidence="4">Gamma-glutamylcysteine synthetase 2</fullName>
        <shortName evidence="4">GCS 2</shortName>
        <shortName evidence="4">Gamma-GCS 2</shortName>
    </alternativeName>
</protein>
<comment type="catalytic activity">
    <reaction evidence="4">
        <text>L-cysteine + L-glutamate + ATP = gamma-L-glutamyl-L-cysteine + ADP + phosphate + H(+)</text>
        <dbReference type="Rhea" id="RHEA:13285"/>
        <dbReference type="ChEBI" id="CHEBI:15378"/>
        <dbReference type="ChEBI" id="CHEBI:29985"/>
        <dbReference type="ChEBI" id="CHEBI:30616"/>
        <dbReference type="ChEBI" id="CHEBI:35235"/>
        <dbReference type="ChEBI" id="CHEBI:43474"/>
        <dbReference type="ChEBI" id="CHEBI:58173"/>
        <dbReference type="ChEBI" id="CHEBI:456216"/>
        <dbReference type="EC" id="6.3.2.2"/>
    </reaction>
</comment>
<sequence length="367" mass="41656">MEPLIFQPSEPFTIGVELEIQLLDPVTLDLTLQAPKLLEKVEPALQGQIKAEFIQSMVEICTPVCQNMTEAADNLSFLGKHLEALASECGCVLFASSLHPYARISDRKISPGTRYSEIMEDLQLAGRRMITQALHVHIGLPDQHTAIQVCDAIRPYLPLFLALTTSSPFFDNEDTGFHSYRSNLFPCLPRTGIPDTLGNWDNFQKLVLILNQATLLNGIKEIWWDVRPHPDFGTIEIRICDLPSNFNQIISMVALIQALVVKLAGSRTHDFPAREIMMHNKWNAARYGLDGTFINAHPGRHFTFRKGTQDLLDSLSPQIKELGTEKYLKPINEIIDHGTSADRQKKLYAQHGDFREMIYTMQREFWK</sequence>
<comment type="function">
    <text evidence="4">ATP-dependent carboxylate-amine ligase which exhibits weak glutamate--cysteine ligase activity.</text>
</comment>
<gene>
    <name evidence="5" type="ORF">H8E41_11585</name>
</gene>
<dbReference type="PANTHER" id="PTHR36510">
    <property type="entry name" value="GLUTAMATE--CYSTEINE LIGASE 2-RELATED"/>
    <property type="match status" value="1"/>
</dbReference>
<evidence type="ECO:0000256" key="1">
    <source>
        <dbReference type="ARBA" id="ARBA00022598"/>
    </source>
</evidence>
<evidence type="ECO:0000313" key="5">
    <source>
        <dbReference type="EMBL" id="MBC8318540.1"/>
    </source>
</evidence>
<evidence type="ECO:0000313" key="6">
    <source>
        <dbReference type="Proteomes" id="UP000614424"/>
    </source>
</evidence>
<reference evidence="5 6" key="1">
    <citation type="submission" date="2020-08" db="EMBL/GenBank/DDBJ databases">
        <title>Bridging the membrane lipid divide: bacteria of the FCB group superphylum have the potential to synthesize archaeal ether lipids.</title>
        <authorList>
            <person name="Villanueva L."/>
            <person name="Von Meijenfeldt F.A.B."/>
            <person name="Westbye A.B."/>
            <person name="Yadav S."/>
            <person name="Hopmans E.C."/>
            <person name="Dutilh B.E."/>
            <person name="Sinninghe Damste J.S."/>
        </authorList>
    </citation>
    <scope>NUCLEOTIDE SEQUENCE [LARGE SCALE GENOMIC DNA]</scope>
    <source>
        <strain evidence="5">NIOZ-UU47</strain>
    </source>
</reference>
<dbReference type="GO" id="GO:0005524">
    <property type="term" value="F:ATP binding"/>
    <property type="evidence" value="ECO:0007669"/>
    <property type="project" value="UniProtKB-KW"/>
</dbReference>
<proteinExistence type="inferred from homology"/>
<keyword evidence="1 4" id="KW-0436">Ligase</keyword>
<comment type="similarity">
    <text evidence="4">Belongs to the glutamate--cysteine ligase type 2 family. YbdK subfamily.</text>
</comment>
<dbReference type="PANTHER" id="PTHR36510:SF1">
    <property type="entry name" value="GLUTAMATE--CYSTEINE LIGASE 2-RELATED"/>
    <property type="match status" value="1"/>
</dbReference>
<evidence type="ECO:0000256" key="4">
    <source>
        <dbReference type="HAMAP-Rule" id="MF_01609"/>
    </source>
</evidence>
<dbReference type="Proteomes" id="UP000614424">
    <property type="component" value="Unassembled WGS sequence"/>
</dbReference>
<dbReference type="NCBIfam" id="TIGR02050">
    <property type="entry name" value="gshA_cyan_rel"/>
    <property type="match status" value="1"/>
</dbReference>
<dbReference type="InterPro" id="IPR014746">
    <property type="entry name" value="Gln_synth/guanido_kin_cat_dom"/>
</dbReference>
<dbReference type="GO" id="GO:0042398">
    <property type="term" value="P:modified amino acid biosynthetic process"/>
    <property type="evidence" value="ECO:0007669"/>
    <property type="project" value="InterPro"/>
</dbReference>
<dbReference type="EMBL" id="JACNJZ010000170">
    <property type="protein sequence ID" value="MBC8318540.1"/>
    <property type="molecule type" value="Genomic_DNA"/>
</dbReference>
<dbReference type="InterPro" id="IPR011793">
    <property type="entry name" value="YbdK"/>
</dbReference>
<evidence type="ECO:0000256" key="2">
    <source>
        <dbReference type="ARBA" id="ARBA00022741"/>
    </source>
</evidence>
<dbReference type="Pfam" id="PF04107">
    <property type="entry name" value="GCS2"/>
    <property type="match status" value="1"/>
</dbReference>
<name>A0A8J6NFN8_9BACT</name>
<dbReference type="HAMAP" id="MF_01609">
    <property type="entry name" value="Glu_cys_ligase_2"/>
    <property type="match status" value="1"/>
</dbReference>
<dbReference type="SUPFAM" id="SSF55931">
    <property type="entry name" value="Glutamine synthetase/guanido kinase"/>
    <property type="match status" value="1"/>
</dbReference>
<organism evidence="5 6">
    <name type="scientific">Candidatus Desulfobia pelagia</name>
    <dbReference type="NCBI Taxonomy" id="2841692"/>
    <lineage>
        <taxon>Bacteria</taxon>
        <taxon>Pseudomonadati</taxon>
        <taxon>Thermodesulfobacteriota</taxon>
        <taxon>Desulfobulbia</taxon>
        <taxon>Desulfobulbales</taxon>
        <taxon>Desulfobulbaceae</taxon>
        <taxon>Candidatus Desulfobia</taxon>
    </lineage>
</organism>
<dbReference type="EC" id="6.3.2.2" evidence="4"/>
<dbReference type="AlphaFoldDB" id="A0A8J6NFN8"/>